<evidence type="ECO:0000256" key="12">
    <source>
        <dbReference type="SAM" id="SignalP"/>
    </source>
</evidence>
<dbReference type="GO" id="GO:0002429">
    <property type="term" value="P:immune response-activating cell surface receptor signaling pathway"/>
    <property type="evidence" value="ECO:0007669"/>
    <property type="project" value="InterPro"/>
</dbReference>
<keyword evidence="11" id="KW-0393">Immunoglobulin domain</keyword>
<evidence type="ECO:0000256" key="5">
    <source>
        <dbReference type="ARBA" id="ARBA00022859"/>
    </source>
</evidence>
<proteinExistence type="predicted"/>
<evidence type="ECO:0000256" key="9">
    <source>
        <dbReference type="ARBA" id="ARBA00023170"/>
    </source>
</evidence>
<dbReference type="GO" id="GO:0045954">
    <property type="term" value="P:positive regulation of natural killer cell mediated cytotoxicity"/>
    <property type="evidence" value="ECO:0007669"/>
    <property type="project" value="InterPro"/>
</dbReference>
<keyword evidence="2" id="KW-1003">Cell membrane</keyword>
<dbReference type="GO" id="GO:0005886">
    <property type="term" value="C:plasma membrane"/>
    <property type="evidence" value="ECO:0007669"/>
    <property type="project" value="UniProtKB-SubCell"/>
</dbReference>
<accession>A0A8D2C3X0</accession>
<evidence type="ECO:0000256" key="3">
    <source>
        <dbReference type="ARBA" id="ARBA00022692"/>
    </source>
</evidence>
<feature type="signal peptide" evidence="12">
    <location>
        <begin position="1"/>
        <end position="20"/>
    </location>
</feature>
<reference evidence="13" key="1">
    <citation type="submission" date="2025-08" db="UniProtKB">
        <authorList>
            <consortium name="Ensembl"/>
        </authorList>
    </citation>
    <scope>IDENTIFICATION</scope>
</reference>
<keyword evidence="8" id="KW-1015">Disulfide bond</keyword>
<keyword evidence="9" id="KW-0675">Receptor</keyword>
<dbReference type="Proteomes" id="UP000694725">
    <property type="component" value="Unplaced"/>
</dbReference>
<dbReference type="PANTHER" id="PTHR47904:SF1">
    <property type="entry name" value="NATURAL CYTOTOXICITY TRIGGERING RECEPTOR 3"/>
    <property type="match status" value="1"/>
</dbReference>
<dbReference type="InterPro" id="IPR043226">
    <property type="entry name" value="NCR3"/>
</dbReference>
<keyword evidence="10" id="KW-0325">Glycoprotein</keyword>
<evidence type="ECO:0000256" key="6">
    <source>
        <dbReference type="ARBA" id="ARBA00022989"/>
    </source>
</evidence>
<keyword evidence="5" id="KW-0391">Immunity</keyword>
<evidence type="ECO:0000313" key="14">
    <source>
        <dbReference type="Proteomes" id="UP000694725"/>
    </source>
</evidence>
<protein>
    <submittedName>
        <fullName evidence="13">Uncharacterized protein</fullName>
    </submittedName>
</protein>
<dbReference type="AlphaFoldDB" id="A0A8D2C3X0"/>
<evidence type="ECO:0000256" key="11">
    <source>
        <dbReference type="ARBA" id="ARBA00023319"/>
    </source>
</evidence>
<evidence type="ECO:0000256" key="8">
    <source>
        <dbReference type="ARBA" id="ARBA00023157"/>
    </source>
</evidence>
<keyword evidence="3" id="KW-0812">Transmembrane</keyword>
<keyword evidence="6" id="KW-1133">Transmembrane helix</keyword>
<dbReference type="Ensembl" id="ENSSSCT00065037139.1">
    <property type="protein sequence ID" value="ENSSSCP00065015616.1"/>
    <property type="gene ID" value="ENSSSCG00065027565.1"/>
</dbReference>
<evidence type="ECO:0000256" key="4">
    <source>
        <dbReference type="ARBA" id="ARBA00022729"/>
    </source>
</evidence>
<evidence type="ECO:0000256" key="7">
    <source>
        <dbReference type="ARBA" id="ARBA00023136"/>
    </source>
</evidence>
<keyword evidence="4 12" id="KW-0732">Signal</keyword>
<feature type="chain" id="PRO_5034086166" evidence="12">
    <location>
        <begin position="21"/>
        <end position="168"/>
    </location>
</feature>
<evidence type="ECO:0000256" key="1">
    <source>
        <dbReference type="ARBA" id="ARBA00004251"/>
    </source>
</evidence>
<keyword evidence="7" id="KW-0472">Membrane</keyword>
<dbReference type="PANTHER" id="PTHR47904">
    <property type="entry name" value="NATURAL CYTOTOXICITY TRIGGERING RECEPTOR 3"/>
    <property type="match status" value="1"/>
</dbReference>
<evidence type="ECO:0000313" key="13">
    <source>
        <dbReference type="Ensembl" id="ENSSSCP00065015616.1"/>
    </source>
</evidence>
<evidence type="ECO:0000256" key="2">
    <source>
        <dbReference type="ARBA" id="ARBA00022475"/>
    </source>
</evidence>
<organism evidence="13 14">
    <name type="scientific">Sus scrofa</name>
    <name type="common">Pig</name>
    <dbReference type="NCBI Taxonomy" id="9823"/>
    <lineage>
        <taxon>Eukaryota</taxon>
        <taxon>Metazoa</taxon>
        <taxon>Chordata</taxon>
        <taxon>Craniata</taxon>
        <taxon>Vertebrata</taxon>
        <taxon>Euteleostomi</taxon>
        <taxon>Mammalia</taxon>
        <taxon>Eutheria</taxon>
        <taxon>Laurasiatheria</taxon>
        <taxon>Artiodactyla</taxon>
        <taxon>Suina</taxon>
        <taxon>Suidae</taxon>
        <taxon>Sus</taxon>
    </lineage>
</organism>
<sequence>SYRMLLAFLWDFSLPPGSCALWVSQPPEICTQEGTPAFLPVPSTPARGDWPLALSHGTGTNWPQGRRVVVLGQGVRTGNGTPLVVERGPAQLATPTIFLLRAGFYAFGFLSVAIGSTIYYQGKCEGCERAETKLKKRRFCSTRRPLWPRHQATVTWEHTAALRMASDE</sequence>
<comment type="subcellular location">
    <subcellularLocation>
        <location evidence="1">Cell membrane</location>
        <topology evidence="1">Single-pass type I membrane protein</topology>
    </subcellularLocation>
</comment>
<evidence type="ECO:0000256" key="10">
    <source>
        <dbReference type="ARBA" id="ARBA00023180"/>
    </source>
</evidence>
<name>A0A8D2C3X0_PIG</name>